<dbReference type="GO" id="GO:0016705">
    <property type="term" value="F:oxidoreductase activity, acting on paired donors, with incorporation or reduction of molecular oxygen"/>
    <property type="evidence" value="ECO:0007669"/>
    <property type="project" value="InterPro"/>
</dbReference>
<evidence type="ECO:0000256" key="2">
    <source>
        <dbReference type="ARBA" id="ARBA00074555"/>
    </source>
</evidence>
<dbReference type="AlphaFoldDB" id="A0A512RNX2"/>
<comment type="caution">
    <text evidence="4">The sequence shown here is derived from an EMBL/GenBank/DDBJ whole genome shotgun (WGS) entry which is preliminary data.</text>
</comment>
<sequence>MKKIRLSILDQSHVRLGSTTEQALQETRTLAVLADQLGYERFWVSEHHNIPNIAGSTPEVLIAYLAGQTRHIRLGAAGIMLPNHSTLKVAENFRMLEALFPGRIDLGIGRAPGGDRLTARLLNPQNSFSESEFIQQIKDLKHFISDHAEPGSVQEKVKAMPQAETVPPVWLLTSSGGSAQLAAWFGTALSFAQFINPNGGPEAVAQYRANFRPSAELKAPEANFSIFAFCSEDDAVIERWKAEFDYRLLHIERGRDTPIPSYEEIEQIEYMPDEQLRINYNRGRMICGTPESMRQQIEALCAQYGVNEIVLSTIAEDAAARMESFRLLAKEFRLEPRHS</sequence>
<evidence type="ECO:0000259" key="3">
    <source>
        <dbReference type="Pfam" id="PF00296"/>
    </source>
</evidence>
<dbReference type="InterPro" id="IPR050766">
    <property type="entry name" value="Bact_Lucif_Oxidored"/>
</dbReference>
<dbReference type="SUPFAM" id="SSF51679">
    <property type="entry name" value="Bacterial luciferase-like"/>
    <property type="match status" value="1"/>
</dbReference>
<dbReference type="RefSeq" id="WP_146864914.1">
    <property type="nucleotide sequence ID" value="NZ_BKAU01000004.1"/>
</dbReference>
<dbReference type="InterPro" id="IPR036661">
    <property type="entry name" value="Luciferase-like_sf"/>
</dbReference>
<dbReference type="CDD" id="cd00347">
    <property type="entry name" value="Flavin_utilizing_monoxygenases"/>
    <property type="match status" value="1"/>
</dbReference>
<keyword evidence="5" id="KW-1185">Reference proteome</keyword>
<dbReference type="OrthoDB" id="9780518at2"/>
<organism evidence="4 5">
    <name type="scientific">Chitinophaga cymbidii</name>
    <dbReference type="NCBI Taxonomy" id="1096750"/>
    <lineage>
        <taxon>Bacteria</taxon>
        <taxon>Pseudomonadati</taxon>
        <taxon>Bacteroidota</taxon>
        <taxon>Chitinophagia</taxon>
        <taxon>Chitinophagales</taxon>
        <taxon>Chitinophagaceae</taxon>
        <taxon>Chitinophaga</taxon>
    </lineage>
</organism>
<name>A0A512RNX2_9BACT</name>
<dbReference type="PANTHER" id="PTHR30137">
    <property type="entry name" value="LUCIFERASE-LIKE MONOOXYGENASE"/>
    <property type="match status" value="1"/>
</dbReference>
<dbReference type="InterPro" id="IPR019949">
    <property type="entry name" value="CmoO-like"/>
</dbReference>
<dbReference type="PANTHER" id="PTHR30137:SF20">
    <property type="entry name" value="N-ACETYL-S-ALKYLCYSTEINE MONOOXYGENASE"/>
    <property type="match status" value="1"/>
</dbReference>
<comment type="similarity">
    <text evidence="1">To bacterial alkanal monooxygenase alpha and beta chains.</text>
</comment>
<dbReference type="Pfam" id="PF00296">
    <property type="entry name" value="Bac_luciferase"/>
    <property type="match status" value="1"/>
</dbReference>
<feature type="domain" description="Luciferase-like" evidence="3">
    <location>
        <begin position="5"/>
        <end position="306"/>
    </location>
</feature>
<dbReference type="Proteomes" id="UP000321436">
    <property type="component" value="Unassembled WGS sequence"/>
</dbReference>
<dbReference type="EMBL" id="BKAU01000004">
    <property type="protein sequence ID" value="GEP97395.1"/>
    <property type="molecule type" value="Genomic_DNA"/>
</dbReference>
<protein>
    <recommendedName>
        <fullName evidence="2">Luciferase-like monooxygenase</fullName>
    </recommendedName>
</protein>
<proteinExistence type="predicted"/>
<evidence type="ECO:0000256" key="1">
    <source>
        <dbReference type="ARBA" id="ARBA00007789"/>
    </source>
</evidence>
<dbReference type="NCBIfam" id="TIGR03558">
    <property type="entry name" value="oxido_grp_1"/>
    <property type="match status" value="1"/>
</dbReference>
<dbReference type="FunFam" id="3.20.20.30:FF:000002">
    <property type="entry name" value="LLM class flavin-dependent oxidoreductase"/>
    <property type="match status" value="1"/>
</dbReference>
<dbReference type="Gene3D" id="3.20.20.30">
    <property type="entry name" value="Luciferase-like domain"/>
    <property type="match status" value="1"/>
</dbReference>
<evidence type="ECO:0000313" key="4">
    <source>
        <dbReference type="EMBL" id="GEP97395.1"/>
    </source>
</evidence>
<evidence type="ECO:0000313" key="5">
    <source>
        <dbReference type="Proteomes" id="UP000321436"/>
    </source>
</evidence>
<reference evidence="4 5" key="1">
    <citation type="submission" date="2019-07" db="EMBL/GenBank/DDBJ databases">
        <title>Whole genome shotgun sequence of Chitinophaga cymbidii NBRC 109752.</title>
        <authorList>
            <person name="Hosoyama A."/>
            <person name="Uohara A."/>
            <person name="Ohji S."/>
            <person name="Ichikawa N."/>
        </authorList>
    </citation>
    <scope>NUCLEOTIDE SEQUENCE [LARGE SCALE GENOMIC DNA]</scope>
    <source>
        <strain evidence="4 5">NBRC 109752</strain>
    </source>
</reference>
<dbReference type="InterPro" id="IPR011251">
    <property type="entry name" value="Luciferase-like_dom"/>
</dbReference>
<dbReference type="GO" id="GO:0005829">
    <property type="term" value="C:cytosol"/>
    <property type="evidence" value="ECO:0007669"/>
    <property type="project" value="TreeGrafter"/>
</dbReference>
<gene>
    <name evidence="4" type="primary">ywcH</name>
    <name evidence="4" type="ORF">CCY01nite_36550</name>
</gene>
<accession>A0A512RNX2</accession>